<keyword evidence="2" id="KW-1185">Reference proteome</keyword>
<dbReference type="Proteomes" id="UP000465112">
    <property type="component" value="Chromosome 16"/>
</dbReference>
<organism evidence="1 2">
    <name type="scientific">Perca fluviatilis</name>
    <name type="common">European perch</name>
    <dbReference type="NCBI Taxonomy" id="8168"/>
    <lineage>
        <taxon>Eukaryota</taxon>
        <taxon>Metazoa</taxon>
        <taxon>Chordata</taxon>
        <taxon>Craniata</taxon>
        <taxon>Vertebrata</taxon>
        <taxon>Euteleostomi</taxon>
        <taxon>Actinopterygii</taxon>
        <taxon>Neopterygii</taxon>
        <taxon>Teleostei</taxon>
        <taxon>Neoteleostei</taxon>
        <taxon>Acanthomorphata</taxon>
        <taxon>Eupercaria</taxon>
        <taxon>Perciformes</taxon>
        <taxon>Percoidei</taxon>
        <taxon>Percidae</taxon>
        <taxon>Percinae</taxon>
        <taxon>Perca</taxon>
    </lineage>
</organism>
<proteinExistence type="predicted"/>
<sequence>MEIVYNRRNSREHFVRSRHLRLNGLKEEAKAAGLESDYLFKPNIPESPRPEFVLSHVKHDTDADGLCGISEDNGFKDPMKETSSEFRLLWWSLSVGPDEIKSAERRLLEKTYPDQKEEQLQMQQGFLEKFTTSPAFLKTSRLGSYRFTFPLEELLEAYSKQFCSGAPPVMRVFKTVLYKQEVNYVVLVHSPDQDQFSDYPLLNDNPDTVCTYRDGCFIWRPEAMSGTHRYELIVGPDQMEAQKWYDYEHYVWDNVSIALHVEDKVLNFDASRLRENLKFCSEGYPALRGVTFEDFPTAEKLVNKLWPGHPSPLEKDE</sequence>
<dbReference type="AlphaFoldDB" id="A0A6A5EQ18"/>
<dbReference type="OrthoDB" id="9942170at2759"/>
<reference evidence="1 2" key="1">
    <citation type="submission" date="2019-06" db="EMBL/GenBank/DDBJ databases">
        <title>A chromosome-scale genome assembly of the European perch, Perca fluviatilis.</title>
        <authorList>
            <person name="Roques C."/>
            <person name="Zahm M."/>
            <person name="Cabau C."/>
            <person name="Klopp C."/>
            <person name="Bouchez O."/>
            <person name="Donnadieu C."/>
            <person name="Kuhl H."/>
            <person name="Gislard M."/>
            <person name="Guendouz S."/>
            <person name="Journot L."/>
            <person name="Haffray P."/>
            <person name="Bestin A."/>
            <person name="Morvezen R."/>
            <person name="Feron R."/>
            <person name="Wen M."/>
            <person name="Jouanno E."/>
            <person name="Herpin A."/>
            <person name="Schartl M."/>
            <person name="Postlethwait J."/>
            <person name="Schaerlinger B."/>
            <person name="Chardard D."/>
            <person name="Lecocq T."/>
            <person name="Poncet C."/>
            <person name="Jaffrelo L."/>
            <person name="Lampietro C."/>
            <person name="Guiguen Y."/>
        </authorList>
    </citation>
    <scope>NUCLEOTIDE SEQUENCE [LARGE SCALE GENOMIC DNA]</scope>
    <source>
        <tissue evidence="1">Blood</tissue>
    </source>
</reference>
<name>A0A6A5EQ18_PERFL</name>
<accession>A0A6A5EQ18</accession>
<protein>
    <submittedName>
        <fullName evidence="1">Uncharacterized protein</fullName>
    </submittedName>
</protein>
<gene>
    <name evidence="1" type="ORF">PFLUV_G00186070</name>
</gene>
<evidence type="ECO:0000313" key="1">
    <source>
        <dbReference type="EMBL" id="KAF1378093.1"/>
    </source>
</evidence>
<dbReference type="EMBL" id="VHII01000016">
    <property type="protein sequence ID" value="KAF1378093.1"/>
    <property type="molecule type" value="Genomic_DNA"/>
</dbReference>
<comment type="caution">
    <text evidence="1">The sequence shown here is derived from an EMBL/GenBank/DDBJ whole genome shotgun (WGS) entry which is preliminary data.</text>
</comment>
<evidence type="ECO:0000313" key="2">
    <source>
        <dbReference type="Proteomes" id="UP000465112"/>
    </source>
</evidence>